<feature type="transmembrane region" description="Helical" evidence="1">
    <location>
        <begin position="97"/>
        <end position="116"/>
    </location>
</feature>
<evidence type="ECO:0000256" key="1">
    <source>
        <dbReference type="SAM" id="Phobius"/>
    </source>
</evidence>
<dbReference type="InterPro" id="IPR051599">
    <property type="entry name" value="Cell_Envelope_Assoc"/>
</dbReference>
<dbReference type="RefSeq" id="WP_344446850.1">
    <property type="nucleotide sequence ID" value="NZ_BAAALF010000308.1"/>
</dbReference>
<evidence type="ECO:0000313" key="3">
    <source>
        <dbReference type="EMBL" id="GAA1069095.1"/>
    </source>
</evidence>
<dbReference type="EMBL" id="BAAALF010000308">
    <property type="protein sequence ID" value="GAA1069095.1"/>
    <property type="molecule type" value="Genomic_DNA"/>
</dbReference>
<keyword evidence="4" id="KW-1185">Reference proteome</keyword>
<dbReference type="Pfam" id="PF02698">
    <property type="entry name" value="DUF218"/>
    <property type="match status" value="1"/>
</dbReference>
<dbReference type="PANTHER" id="PTHR30336:SF4">
    <property type="entry name" value="ENVELOPE BIOGENESIS FACTOR ELYC"/>
    <property type="match status" value="1"/>
</dbReference>
<keyword evidence="1" id="KW-0812">Transmembrane</keyword>
<evidence type="ECO:0000313" key="4">
    <source>
        <dbReference type="Proteomes" id="UP001500037"/>
    </source>
</evidence>
<dbReference type="InterPro" id="IPR003848">
    <property type="entry name" value="DUF218"/>
</dbReference>
<keyword evidence="1" id="KW-1133">Transmembrane helix</keyword>
<feature type="transmembrane region" description="Helical" evidence="1">
    <location>
        <begin position="56"/>
        <end position="77"/>
    </location>
</feature>
<feature type="transmembrane region" description="Helical" evidence="1">
    <location>
        <begin position="25"/>
        <end position="44"/>
    </location>
</feature>
<feature type="transmembrane region" description="Helical" evidence="1">
    <location>
        <begin position="128"/>
        <end position="148"/>
    </location>
</feature>
<dbReference type="Proteomes" id="UP001500037">
    <property type="component" value="Unassembled WGS sequence"/>
</dbReference>
<feature type="transmembrane region" description="Helical" evidence="1">
    <location>
        <begin position="305"/>
        <end position="332"/>
    </location>
</feature>
<gene>
    <name evidence="3" type="ORF">GCM10009665_75980</name>
</gene>
<proteinExistence type="predicted"/>
<keyword evidence="1" id="KW-0472">Membrane</keyword>
<dbReference type="Gene3D" id="3.40.50.620">
    <property type="entry name" value="HUPs"/>
    <property type="match status" value="1"/>
</dbReference>
<feature type="domain" description="DUF218" evidence="2">
    <location>
        <begin position="159"/>
        <end position="306"/>
    </location>
</feature>
<organism evidence="3 4">
    <name type="scientific">Kitasatospora nipponensis</name>
    <dbReference type="NCBI Taxonomy" id="258049"/>
    <lineage>
        <taxon>Bacteria</taxon>
        <taxon>Bacillati</taxon>
        <taxon>Actinomycetota</taxon>
        <taxon>Actinomycetes</taxon>
        <taxon>Kitasatosporales</taxon>
        <taxon>Streptomycetaceae</taxon>
        <taxon>Kitasatospora</taxon>
    </lineage>
</organism>
<dbReference type="InterPro" id="IPR014729">
    <property type="entry name" value="Rossmann-like_a/b/a_fold"/>
</dbReference>
<dbReference type="PANTHER" id="PTHR30336">
    <property type="entry name" value="INNER MEMBRANE PROTEIN, PROBABLE PERMEASE"/>
    <property type="match status" value="1"/>
</dbReference>
<name>A0ABN1T7L8_9ACTN</name>
<accession>A0ABN1T7L8</accession>
<reference evidence="3 4" key="1">
    <citation type="journal article" date="2019" name="Int. J. Syst. Evol. Microbiol.">
        <title>The Global Catalogue of Microorganisms (GCM) 10K type strain sequencing project: providing services to taxonomists for standard genome sequencing and annotation.</title>
        <authorList>
            <consortium name="The Broad Institute Genomics Platform"/>
            <consortium name="The Broad Institute Genome Sequencing Center for Infectious Disease"/>
            <person name="Wu L."/>
            <person name="Ma J."/>
        </authorList>
    </citation>
    <scope>NUCLEOTIDE SEQUENCE [LARGE SCALE GENOMIC DNA]</scope>
    <source>
        <strain evidence="3 4">JCM 13004</strain>
    </source>
</reference>
<dbReference type="CDD" id="cd06259">
    <property type="entry name" value="YdcF-like"/>
    <property type="match status" value="1"/>
</dbReference>
<evidence type="ECO:0000259" key="2">
    <source>
        <dbReference type="Pfam" id="PF02698"/>
    </source>
</evidence>
<protein>
    <submittedName>
        <fullName evidence="3">YdcF family protein</fullName>
    </submittedName>
</protein>
<sequence>MPAYLLAAVFTLLFGYGVRRERRRFSNAVLLGLAVLFLVAGLLGELDRLPDTFLRVAFVAAAVAAIMGVLALAVLLVANGVTMVRAEGGRPANLLSLLAGLGILALAGLLVATLTVDSRPLRVLASSTLSVAGYVAFLFLCFIAYAFLYGRLRVRRDVDFVVVLGAGLVDGSRVPPLLARRLDRALRLYRAQADRGEAPVLIASGGKGSDEQTSEARAMADYLIGHGVPPERIRLEDRSGNTDENLEFSGALMAAAKPGYRCLVVTNNFHVFRAAVIARRAGVPAQVLGAPTAAYYWPSATLREFVAILVSYPITNLGMCLLLVLLGVSVSWK</sequence>
<comment type="caution">
    <text evidence="3">The sequence shown here is derived from an EMBL/GenBank/DDBJ whole genome shotgun (WGS) entry which is preliminary data.</text>
</comment>